<evidence type="ECO:0000313" key="2">
    <source>
        <dbReference type="EMBL" id="BBH94484.1"/>
    </source>
</evidence>
<evidence type="ECO:0000259" key="1">
    <source>
        <dbReference type="Pfam" id="PF14338"/>
    </source>
</evidence>
<dbReference type="InterPro" id="IPR025745">
    <property type="entry name" value="Mrr-like_N_dom"/>
</dbReference>
<gene>
    <name evidence="2" type="ORF">KTA_26830</name>
</gene>
<dbReference type="AlphaFoldDB" id="A0A455T7B1"/>
<protein>
    <recommendedName>
        <fullName evidence="1">Restriction system protein Mrr-like N-terminal domain-containing protein</fullName>
    </recommendedName>
</protein>
<dbReference type="Pfam" id="PF14338">
    <property type="entry name" value="Mrr_N"/>
    <property type="match status" value="1"/>
</dbReference>
<proteinExistence type="predicted"/>
<name>A0A455T7B1_9CHLR</name>
<accession>A0A455T7B1</accession>
<organism evidence="2">
    <name type="scientific">Thermogemmatispora argillosa</name>
    <dbReference type="NCBI Taxonomy" id="2045280"/>
    <lineage>
        <taxon>Bacteria</taxon>
        <taxon>Bacillati</taxon>
        <taxon>Chloroflexota</taxon>
        <taxon>Ktedonobacteria</taxon>
        <taxon>Thermogemmatisporales</taxon>
        <taxon>Thermogemmatisporaceae</taxon>
        <taxon>Thermogemmatispora</taxon>
    </lineage>
</organism>
<reference evidence="2" key="1">
    <citation type="submission" date="2018-12" db="EMBL/GenBank/DDBJ databases">
        <title>Novel natural products biosynthetic potential of the class Ktedonobacteria.</title>
        <authorList>
            <person name="Zheng Y."/>
            <person name="Saitou A."/>
            <person name="Wang C.M."/>
            <person name="Toyoda A."/>
            <person name="Minakuchi Y."/>
            <person name="Sekiguchi Y."/>
            <person name="Ueda K."/>
            <person name="Takano H."/>
            <person name="Sakai Y."/>
            <person name="Yokota A."/>
            <person name="Yabe S."/>
        </authorList>
    </citation>
    <scope>NUCLEOTIDE SEQUENCE</scope>
    <source>
        <strain evidence="2">A3-2</strain>
    </source>
</reference>
<sequence length="104" mass="12013">MAVPNFQEFFWPLLELASDGQEHTLTEAAEVVARRFGLTEAERNEPLPSGKQTRFWNRLSWARTYLQKAQLLASAGRARFRITERGRKVLEEHPPALDVSYLLE</sequence>
<dbReference type="EMBL" id="AP019377">
    <property type="protein sequence ID" value="BBH94484.1"/>
    <property type="molecule type" value="Genomic_DNA"/>
</dbReference>
<feature type="domain" description="Restriction system protein Mrr-like N-terminal" evidence="1">
    <location>
        <begin position="6"/>
        <end position="91"/>
    </location>
</feature>